<accession>A0A9N9KMM6</accession>
<dbReference type="EMBL" id="CAJVQA010085862">
    <property type="protein sequence ID" value="CAG8838994.1"/>
    <property type="molecule type" value="Genomic_DNA"/>
</dbReference>
<proteinExistence type="predicted"/>
<feature type="non-terminal residue" evidence="1">
    <location>
        <position position="1"/>
    </location>
</feature>
<gene>
    <name evidence="1" type="ORF">CPELLU_LOCUS21785</name>
</gene>
<feature type="non-terminal residue" evidence="1">
    <location>
        <position position="48"/>
    </location>
</feature>
<dbReference type="OrthoDB" id="2206063at2759"/>
<evidence type="ECO:0000313" key="2">
    <source>
        <dbReference type="Proteomes" id="UP000789759"/>
    </source>
</evidence>
<dbReference type="AlphaFoldDB" id="A0A9N9KMM6"/>
<reference evidence="1" key="1">
    <citation type="submission" date="2021-06" db="EMBL/GenBank/DDBJ databases">
        <authorList>
            <person name="Kallberg Y."/>
            <person name="Tangrot J."/>
            <person name="Rosling A."/>
        </authorList>
    </citation>
    <scope>NUCLEOTIDE SEQUENCE</scope>
    <source>
        <strain evidence="1">FL966</strain>
    </source>
</reference>
<dbReference type="Proteomes" id="UP000789759">
    <property type="component" value="Unassembled WGS sequence"/>
</dbReference>
<protein>
    <submittedName>
        <fullName evidence="1">16033_t:CDS:1</fullName>
    </submittedName>
</protein>
<name>A0A9N9KMM6_9GLOM</name>
<evidence type="ECO:0000313" key="1">
    <source>
        <dbReference type="EMBL" id="CAG8838994.1"/>
    </source>
</evidence>
<sequence length="48" mass="5703">HAALKWLNTSKLKGKRARWILRLQPYNYTKVHRPGRKYSNVDALSRIP</sequence>
<comment type="caution">
    <text evidence="1">The sequence shown here is derived from an EMBL/GenBank/DDBJ whole genome shotgun (WGS) entry which is preliminary data.</text>
</comment>
<keyword evidence="2" id="KW-1185">Reference proteome</keyword>
<organism evidence="1 2">
    <name type="scientific">Cetraspora pellucida</name>
    <dbReference type="NCBI Taxonomy" id="1433469"/>
    <lineage>
        <taxon>Eukaryota</taxon>
        <taxon>Fungi</taxon>
        <taxon>Fungi incertae sedis</taxon>
        <taxon>Mucoromycota</taxon>
        <taxon>Glomeromycotina</taxon>
        <taxon>Glomeromycetes</taxon>
        <taxon>Diversisporales</taxon>
        <taxon>Gigasporaceae</taxon>
        <taxon>Cetraspora</taxon>
    </lineage>
</organism>